<feature type="domain" description="Orn/Lys/Arg decarboxylases family 1 pyridoxal-P attachment site" evidence="6">
    <location>
        <begin position="6"/>
        <end position="277"/>
    </location>
</feature>
<keyword evidence="5" id="KW-0456">Lyase</keyword>
<evidence type="ECO:0000256" key="3">
    <source>
        <dbReference type="ARBA" id="ARBA00022793"/>
    </source>
</evidence>
<sequence>MTQRRPLVDSLLEFQRRRPISFHVPGHKNGLLSGLPKELKAALAYDLTELEGLDDLHAPKEAIKEAEDLLSGAYGSKKSYFLVNGSTAGNLAMIHAVCGEGDMVVVQRNSHKSIFHALELAHVNPVYVAPEWDMASKSAVAVALSSIIAAIDEYPAVKAVVLTNPNYYGMASKELKAIIEFCHGRDIPVLVDEAHGAHLAVGEPFPVSALTYGADVVVQSAHKTLPAMTMGSYLHVAGELVEERMIRKYLRIFQSSSPSYPIMASLDDARAYIQNYSVHDKRDFLEKRFYFISSIKRIPALEVVETDDPLKLLLRVDDRGGFQLKEALEQSGIYVELADPFQVLLILPLSKPWHAYPYAEIRSRIKEAVHSVRLLEKLTPAFRVGNAKPVTVPELSFEEVDLSVQEWVPYTQAIGRISSAMVTPYPPGVPLVTAGEKWTVEKVEALSDYLAAGAEIQGEHRLSEKLISVIPW</sequence>
<evidence type="ECO:0000256" key="1">
    <source>
        <dbReference type="ARBA" id="ARBA00001933"/>
    </source>
</evidence>
<keyword evidence="3" id="KW-0210">Decarboxylase</keyword>
<evidence type="ECO:0000256" key="4">
    <source>
        <dbReference type="ARBA" id="ARBA00022898"/>
    </source>
</evidence>
<dbReference type="Proteomes" id="UP000092650">
    <property type="component" value="Chromosome"/>
</dbReference>
<keyword evidence="9" id="KW-1185">Reference proteome</keyword>
<dbReference type="InterPro" id="IPR015424">
    <property type="entry name" value="PyrdxlP-dep_Trfase"/>
</dbReference>
<organism evidence="8 9">
    <name type="scientific">Planococcus plakortidis</name>
    <dbReference type="NCBI Taxonomy" id="1038856"/>
    <lineage>
        <taxon>Bacteria</taxon>
        <taxon>Bacillati</taxon>
        <taxon>Bacillota</taxon>
        <taxon>Bacilli</taxon>
        <taxon>Bacillales</taxon>
        <taxon>Caryophanaceae</taxon>
        <taxon>Planococcus</taxon>
    </lineage>
</organism>
<evidence type="ECO:0000313" key="8">
    <source>
        <dbReference type="EMBL" id="ANU20838.1"/>
    </source>
</evidence>
<feature type="domain" description="Orn/Lys/Arg decarboxylase C-terminal" evidence="7">
    <location>
        <begin position="362"/>
        <end position="456"/>
    </location>
</feature>
<dbReference type="PANTHER" id="PTHR43277">
    <property type="entry name" value="ARGININE DECARBOXYLASE"/>
    <property type="match status" value="1"/>
</dbReference>
<dbReference type="EMBL" id="CP016539">
    <property type="protein sequence ID" value="ANU20838.1"/>
    <property type="molecule type" value="Genomic_DNA"/>
</dbReference>
<dbReference type="RefSeq" id="WP_068871204.1">
    <property type="nucleotide sequence ID" value="NZ_CP016539.2"/>
</dbReference>
<gene>
    <name evidence="8" type="ORF">BBI15_11805</name>
</gene>
<evidence type="ECO:0000256" key="5">
    <source>
        <dbReference type="ARBA" id="ARBA00023239"/>
    </source>
</evidence>
<dbReference type="KEGG" id="ppla:BBI15_11805"/>
<evidence type="ECO:0000256" key="2">
    <source>
        <dbReference type="ARBA" id="ARBA00010671"/>
    </source>
</evidence>
<reference evidence="8" key="1">
    <citation type="submission" date="2016-10" db="EMBL/GenBank/DDBJ databases">
        <authorList>
            <person name="See-Too W.S."/>
        </authorList>
    </citation>
    <scope>NUCLEOTIDE SEQUENCE [LARGE SCALE GENOMIC DNA]</scope>
    <source>
        <strain evidence="8">DSM 23997</strain>
    </source>
</reference>
<dbReference type="Gene3D" id="3.40.640.10">
    <property type="entry name" value="Type I PLP-dependent aspartate aminotransferase-like (Major domain)"/>
    <property type="match status" value="1"/>
</dbReference>
<dbReference type="Pfam" id="PF01276">
    <property type="entry name" value="OKR_DC_1"/>
    <property type="match status" value="1"/>
</dbReference>
<dbReference type="STRING" id="1038856.BBI15_11805"/>
<dbReference type="InterPro" id="IPR008286">
    <property type="entry name" value="Prn/Lys/Arg_de-COase_C"/>
</dbReference>
<dbReference type="InterPro" id="IPR036633">
    <property type="entry name" value="Prn/Lys/Arg_de-COase_C_sf"/>
</dbReference>
<name>A0A1C7EAT2_9BACL</name>
<dbReference type="AlphaFoldDB" id="A0A1C7EAT2"/>
<evidence type="ECO:0000313" key="9">
    <source>
        <dbReference type="Proteomes" id="UP000092650"/>
    </source>
</evidence>
<proteinExistence type="inferred from homology"/>
<dbReference type="OrthoDB" id="9815233at2"/>
<keyword evidence="4" id="KW-0663">Pyridoxal phosphate</keyword>
<dbReference type="Gene3D" id="3.90.105.10">
    <property type="entry name" value="Molybdopterin biosynthesis moea protein, domain 2"/>
    <property type="match status" value="1"/>
</dbReference>
<evidence type="ECO:0000259" key="6">
    <source>
        <dbReference type="Pfam" id="PF01276"/>
    </source>
</evidence>
<comment type="similarity">
    <text evidence="2">Belongs to the Orn/Lys/Arg decarboxylase class-I family.</text>
</comment>
<dbReference type="PANTHER" id="PTHR43277:SF3">
    <property type="entry name" value="DECARBOXYLASE, PUTATIVE-RELATED"/>
    <property type="match status" value="1"/>
</dbReference>
<dbReference type="SUPFAM" id="SSF53383">
    <property type="entry name" value="PLP-dependent transferases"/>
    <property type="match status" value="1"/>
</dbReference>
<comment type="cofactor">
    <cofactor evidence="1">
        <name>pyridoxal 5'-phosphate</name>
        <dbReference type="ChEBI" id="CHEBI:597326"/>
    </cofactor>
</comment>
<dbReference type="InterPro" id="IPR015421">
    <property type="entry name" value="PyrdxlP-dep_Trfase_major"/>
</dbReference>
<dbReference type="SUPFAM" id="SSF55904">
    <property type="entry name" value="Ornithine decarboxylase C-terminal domain"/>
    <property type="match status" value="1"/>
</dbReference>
<dbReference type="GO" id="GO:0016831">
    <property type="term" value="F:carboxy-lyase activity"/>
    <property type="evidence" value="ECO:0007669"/>
    <property type="project" value="UniProtKB-KW"/>
</dbReference>
<evidence type="ECO:0000259" key="7">
    <source>
        <dbReference type="Pfam" id="PF03711"/>
    </source>
</evidence>
<accession>A0A1C7EAT2</accession>
<dbReference type="InterPro" id="IPR052357">
    <property type="entry name" value="Orn_Lys_Arg_decarboxylase-I"/>
</dbReference>
<protein>
    <submittedName>
        <fullName evidence="8">Lysine decarboxylase</fullName>
    </submittedName>
</protein>
<dbReference type="InterPro" id="IPR000310">
    <property type="entry name" value="Orn/Lys/Arg_deCO2ase_major_dom"/>
</dbReference>
<dbReference type="Pfam" id="PF03711">
    <property type="entry name" value="OKR_DC_1_C"/>
    <property type="match status" value="1"/>
</dbReference>